<proteinExistence type="predicted"/>
<gene>
    <name evidence="1" type="ORF">IL38_08350</name>
</gene>
<dbReference type="EMBL" id="JPMV01000015">
    <property type="protein sequence ID" value="KGI81736.1"/>
    <property type="molecule type" value="Genomic_DNA"/>
</dbReference>
<protein>
    <submittedName>
        <fullName evidence="1">Uncharacterized protein</fullName>
    </submittedName>
</protein>
<accession>A0ABR4X4X8</accession>
<keyword evidence="2" id="KW-1185">Reference proteome</keyword>
<dbReference type="Gene3D" id="3.40.30.120">
    <property type="match status" value="1"/>
</dbReference>
<sequence length="117" mass="13416">MDLEEVNRHLIEKITATGIRYDFGEGHELLGRRLQDVELKQERLYELTHSGHELLLDQTARLSAQGWQDRVDHVVDTNKELDAPATLLRPDGHVTWLGDNQRELSTKLTKWFGAATS</sequence>
<comment type="caution">
    <text evidence="1">The sequence shown here is derived from an EMBL/GenBank/DDBJ whole genome shotgun (WGS) entry which is preliminary data.</text>
</comment>
<reference evidence="1 2" key="1">
    <citation type="journal article" date="2014" name="PLoS ONE">
        <title>Identification and Characterization of a New Erythromycin Biosynthetic Gene Cluster in Actinopolyspora erythraea YIM90600, a Novel Erythronolide-Producing Halophilic Actinomycete Isolated from Salt Field.</title>
        <authorList>
            <person name="Chen D."/>
            <person name="Feng J."/>
            <person name="Huang L."/>
            <person name="Zhang Q."/>
            <person name="Wu J."/>
            <person name="Zhu X."/>
            <person name="Duan Y."/>
            <person name="Xu Z."/>
        </authorList>
    </citation>
    <scope>NUCLEOTIDE SEQUENCE [LARGE SCALE GENOMIC DNA]</scope>
    <source>
        <strain evidence="1 2">YIM90600</strain>
    </source>
</reference>
<evidence type="ECO:0000313" key="2">
    <source>
        <dbReference type="Proteomes" id="UP000029737"/>
    </source>
</evidence>
<dbReference type="Proteomes" id="UP000029737">
    <property type="component" value="Unassembled WGS sequence"/>
</dbReference>
<name>A0ABR4X4X8_9ACTN</name>
<evidence type="ECO:0000313" key="1">
    <source>
        <dbReference type="EMBL" id="KGI81736.1"/>
    </source>
</evidence>
<dbReference type="Pfam" id="PF21274">
    <property type="entry name" value="Rng_hyd_C"/>
    <property type="match status" value="1"/>
</dbReference>
<organism evidence="1 2">
    <name type="scientific">Actinopolyspora erythraea</name>
    <dbReference type="NCBI Taxonomy" id="414996"/>
    <lineage>
        <taxon>Bacteria</taxon>
        <taxon>Bacillati</taxon>
        <taxon>Actinomycetota</taxon>
        <taxon>Actinomycetes</taxon>
        <taxon>Actinopolysporales</taxon>
        <taxon>Actinopolysporaceae</taxon>
        <taxon>Actinopolyspora</taxon>
    </lineage>
</organism>